<keyword evidence="3" id="KW-1185">Reference proteome</keyword>
<name>A0A9D5BC32_PEA</name>
<dbReference type="AlphaFoldDB" id="A0A9D5BC32"/>
<organism evidence="2 3">
    <name type="scientific">Pisum sativum</name>
    <name type="common">Garden pea</name>
    <name type="synonym">Lathyrus oleraceus</name>
    <dbReference type="NCBI Taxonomy" id="3888"/>
    <lineage>
        <taxon>Eukaryota</taxon>
        <taxon>Viridiplantae</taxon>
        <taxon>Streptophyta</taxon>
        <taxon>Embryophyta</taxon>
        <taxon>Tracheophyta</taxon>
        <taxon>Spermatophyta</taxon>
        <taxon>Magnoliopsida</taxon>
        <taxon>eudicotyledons</taxon>
        <taxon>Gunneridae</taxon>
        <taxon>Pentapetalae</taxon>
        <taxon>rosids</taxon>
        <taxon>fabids</taxon>
        <taxon>Fabales</taxon>
        <taxon>Fabaceae</taxon>
        <taxon>Papilionoideae</taxon>
        <taxon>50 kb inversion clade</taxon>
        <taxon>NPAAA clade</taxon>
        <taxon>Hologalegina</taxon>
        <taxon>IRL clade</taxon>
        <taxon>Fabeae</taxon>
        <taxon>Lathyrus</taxon>
    </lineage>
</organism>
<evidence type="ECO:0008006" key="4">
    <source>
        <dbReference type="Google" id="ProtNLM"/>
    </source>
</evidence>
<sequence length="183" mass="21271">MGEEGWNVVQKRTMRRIRETRWDNVGGSGGVHQEGNMFVSSFFYTTFPENVGAKEMYMELKIYGDIDEVVIPNKRDVREIRKWQPYDVDRERMTWVRCYGVPFHAWTKHILVLNETFNVKINDDVFRIKVVEDSQGPLRVCLPWNHEGLASSSDSRSKTSSEEGEVDFDSLASEEDEVPMTLV</sequence>
<evidence type="ECO:0000313" key="2">
    <source>
        <dbReference type="EMBL" id="KAI5437661.1"/>
    </source>
</evidence>
<reference evidence="2 3" key="1">
    <citation type="journal article" date="2022" name="Nat. Genet.">
        <title>Improved pea reference genome and pan-genome highlight genomic features and evolutionary characteristics.</title>
        <authorList>
            <person name="Yang T."/>
            <person name="Liu R."/>
            <person name="Luo Y."/>
            <person name="Hu S."/>
            <person name="Wang D."/>
            <person name="Wang C."/>
            <person name="Pandey M.K."/>
            <person name="Ge S."/>
            <person name="Xu Q."/>
            <person name="Li N."/>
            <person name="Li G."/>
            <person name="Huang Y."/>
            <person name="Saxena R.K."/>
            <person name="Ji Y."/>
            <person name="Li M."/>
            <person name="Yan X."/>
            <person name="He Y."/>
            <person name="Liu Y."/>
            <person name="Wang X."/>
            <person name="Xiang C."/>
            <person name="Varshney R.K."/>
            <person name="Ding H."/>
            <person name="Gao S."/>
            <person name="Zong X."/>
        </authorList>
    </citation>
    <scope>NUCLEOTIDE SEQUENCE [LARGE SCALE GENOMIC DNA]</scope>
    <source>
        <strain evidence="2 3">cv. Zhongwan 6</strain>
    </source>
</reference>
<evidence type="ECO:0000256" key="1">
    <source>
        <dbReference type="SAM" id="MobiDB-lite"/>
    </source>
</evidence>
<accession>A0A9D5BC32</accession>
<dbReference type="Proteomes" id="UP001058974">
    <property type="component" value="Chromosome 2"/>
</dbReference>
<feature type="region of interest" description="Disordered" evidence="1">
    <location>
        <begin position="149"/>
        <end position="183"/>
    </location>
</feature>
<feature type="compositionally biased region" description="Acidic residues" evidence="1">
    <location>
        <begin position="162"/>
        <end position="183"/>
    </location>
</feature>
<protein>
    <recommendedName>
        <fullName evidence="4">DUF4283 domain-containing protein</fullName>
    </recommendedName>
</protein>
<proteinExistence type="predicted"/>
<comment type="caution">
    <text evidence="2">The sequence shown here is derived from an EMBL/GenBank/DDBJ whole genome shotgun (WGS) entry which is preliminary data.</text>
</comment>
<gene>
    <name evidence="2" type="ORF">KIW84_023688</name>
</gene>
<evidence type="ECO:0000313" key="3">
    <source>
        <dbReference type="Proteomes" id="UP001058974"/>
    </source>
</evidence>
<dbReference type="Gramene" id="Psat02G0368800-T1">
    <property type="protein sequence ID" value="KAI5437661.1"/>
    <property type="gene ID" value="KIW84_023688"/>
</dbReference>
<dbReference type="EMBL" id="JAMSHJ010000002">
    <property type="protein sequence ID" value="KAI5437661.1"/>
    <property type="molecule type" value="Genomic_DNA"/>
</dbReference>